<feature type="region of interest" description="Disordered" evidence="1">
    <location>
        <begin position="1"/>
        <end position="21"/>
    </location>
</feature>
<evidence type="ECO:0000256" key="2">
    <source>
        <dbReference type="SAM" id="Phobius"/>
    </source>
</evidence>
<organism evidence="3 4">
    <name type="scientific">Xylona heveae (strain CBS 132557 / TC161)</name>
    <dbReference type="NCBI Taxonomy" id="1328760"/>
    <lineage>
        <taxon>Eukaryota</taxon>
        <taxon>Fungi</taxon>
        <taxon>Dikarya</taxon>
        <taxon>Ascomycota</taxon>
        <taxon>Pezizomycotina</taxon>
        <taxon>Xylonomycetes</taxon>
        <taxon>Xylonales</taxon>
        <taxon>Xylonaceae</taxon>
        <taxon>Xylona</taxon>
    </lineage>
</organism>
<gene>
    <name evidence="3" type="ORF">L228DRAFT_238321</name>
</gene>
<dbReference type="Proteomes" id="UP000076632">
    <property type="component" value="Unassembled WGS sequence"/>
</dbReference>
<dbReference type="RefSeq" id="XP_018189358.1">
    <property type="nucleotide sequence ID" value="XM_018331035.1"/>
</dbReference>
<dbReference type="GeneID" id="28896172"/>
<feature type="transmembrane region" description="Helical" evidence="2">
    <location>
        <begin position="72"/>
        <end position="91"/>
    </location>
</feature>
<proteinExistence type="predicted"/>
<accession>A0A165HPJ1</accession>
<evidence type="ECO:0000313" key="4">
    <source>
        <dbReference type="Proteomes" id="UP000076632"/>
    </source>
</evidence>
<evidence type="ECO:0000313" key="3">
    <source>
        <dbReference type="EMBL" id="KZF23803.1"/>
    </source>
</evidence>
<name>A0A165HPJ1_XYLHT</name>
<dbReference type="InParanoid" id="A0A165HPJ1"/>
<dbReference type="AlphaFoldDB" id="A0A165HPJ1"/>
<keyword evidence="2" id="KW-1133">Transmembrane helix</keyword>
<protein>
    <submittedName>
        <fullName evidence="3">Uncharacterized protein</fullName>
    </submittedName>
</protein>
<keyword evidence="4" id="KW-1185">Reference proteome</keyword>
<evidence type="ECO:0000256" key="1">
    <source>
        <dbReference type="SAM" id="MobiDB-lite"/>
    </source>
</evidence>
<dbReference type="EMBL" id="KV407457">
    <property type="protein sequence ID" value="KZF23803.1"/>
    <property type="molecule type" value="Genomic_DNA"/>
</dbReference>
<feature type="transmembrane region" description="Helical" evidence="2">
    <location>
        <begin position="48"/>
        <end position="66"/>
    </location>
</feature>
<keyword evidence="2" id="KW-0812">Transmembrane</keyword>
<sequence length="165" mass="18686">MDAQAQRARTQGHLPPPAYPTRTRTEEQVRAFITRVRRFSSGDARAKILACVPAVAGSWTIIGSGFSERTKLVVGPIFLVCSILIAFWYTICKWCQRAGLSGSCSHATANDKIILQNPHEDLLLVWVDIFHQCNLGAKFRSWFHKSPLYNHECNLNTEMKEVKIR</sequence>
<reference evidence="3 4" key="1">
    <citation type="journal article" date="2016" name="Fungal Biol.">
        <title>The genome of Xylona heveae provides a window into fungal endophytism.</title>
        <authorList>
            <person name="Gazis R."/>
            <person name="Kuo A."/>
            <person name="Riley R."/>
            <person name="LaButti K."/>
            <person name="Lipzen A."/>
            <person name="Lin J."/>
            <person name="Amirebrahimi M."/>
            <person name="Hesse C.N."/>
            <person name="Spatafora J.W."/>
            <person name="Henrissat B."/>
            <person name="Hainaut M."/>
            <person name="Grigoriev I.V."/>
            <person name="Hibbett D.S."/>
        </authorList>
    </citation>
    <scope>NUCLEOTIDE SEQUENCE [LARGE SCALE GENOMIC DNA]</scope>
    <source>
        <strain evidence="3 4">TC161</strain>
    </source>
</reference>
<keyword evidence="2" id="KW-0472">Membrane</keyword>